<dbReference type="AlphaFoldDB" id="A0A482XDG4"/>
<evidence type="ECO:0000256" key="1">
    <source>
        <dbReference type="SAM" id="MobiDB-lite"/>
    </source>
</evidence>
<evidence type="ECO:0000313" key="2">
    <source>
        <dbReference type="EMBL" id="RZF43836.1"/>
    </source>
</evidence>
<dbReference type="InParanoid" id="A0A482XDG4"/>
<proteinExistence type="predicted"/>
<gene>
    <name evidence="2" type="ORF">LSTR_LSTR006377</name>
</gene>
<name>A0A482XDG4_LAOST</name>
<organism evidence="2 3">
    <name type="scientific">Laodelphax striatellus</name>
    <name type="common">Small brown planthopper</name>
    <name type="synonym">Delphax striatella</name>
    <dbReference type="NCBI Taxonomy" id="195883"/>
    <lineage>
        <taxon>Eukaryota</taxon>
        <taxon>Metazoa</taxon>
        <taxon>Ecdysozoa</taxon>
        <taxon>Arthropoda</taxon>
        <taxon>Hexapoda</taxon>
        <taxon>Insecta</taxon>
        <taxon>Pterygota</taxon>
        <taxon>Neoptera</taxon>
        <taxon>Paraneoptera</taxon>
        <taxon>Hemiptera</taxon>
        <taxon>Auchenorrhyncha</taxon>
        <taxon>Fulgoroidea</taxon>
        <taxon>Delphacidae</taxon>
        <taxon>Criomorphinae</taxon>
        <taxon>Laodelphax</taxon>
    </lineage>
</organism>
<feature type="region of interest" description="Disordered" evidence="1">
    <location>
        <begin position="47"/>
        <end position="73"/>
    </location>
</feature>
<sequence>MFTRRQPAGGQGTENKLWQLPNGILASVFSRKKSSSFMSCRLGSWEKSRCSSCRPGQRSERQRQQREDQRNNERSQVIFAWLCDCSVLACRACAVHCLLPSRAPRYSRPSFHCTPLAYITAVGPSFVHSCCLPACCHILVNAIPMRRC</sequence>
<dbReference type="EMBL" id="QKKF02012197">
    <property type="protein sequence ID" value="RZF43836.1"/>
    <property type="molecule type" value="Genomic_DNA"/>
</dbReference>
<reference evidence="2 3" key="1">
    <citation type="journal article" date="2017" name="Gigascience">
        <title>Genome sequence of the small brown planthopper, Laodelphax striatellus.</title>
        <authorList>
            <person name="Zhu J."/>
            <person name="Jiang F."/>
            <person name="Wang X."/>
            <person name="Yang P."/>
            <person name="Bao Y."/>
            <person name="Zhao W."/>
            <person name="Wang W."/>
            <person name="Lu H."/>
            <person name="Wang Q."/>
            <person name="Cui N."/>
            <person name="Li J."/>
            <person name="Chen X."/>
            <person name="Luo L."/>
            <person name="Yu J."/>
            <person name="Kang L."/>
            <person name="Cui F."/>
        </authorList>
    </citation>
    <scope>NUCLEOTIDE SEQUENCE [LARGE SCALE GENOMIC DNA]</scope>
    <source>
        <strain evidence="2">Lst14</strain>
    </source>
</reference>
<accession>A0A482XDG4</accession>
<protein>
    <submittedName>
        <fullName evidence="2">Uncharacterized protein</fullName>
    </submittedName>
</protein>
<dbReference type="Proteomes" id="UP000291343">
    <property type="component" value="Unassembled WGS sequence"/>
</dbReference>
<keyword evidence="3" id="KW-1185">Reference proteome</keyword>
<evidence type="ECO:0000313" key="3">
    <source>
        <dbReference type="Proteomes" id="UP000291343"/>
    </source>
</evidence>
<feature type="compositionally biased region" description="Basic and acidic residues" evidence="1">
    <location>
        <begin position="57"/>
        <end position="73"/>
    </location>
</feature>
<comment type="caution">
    <text evidence="2">The sequence shown here is derived from an EMBL/GenBank/DDBJ whole genome shotgun (WGS) entry which is preliminary data.</text>
</comment>